<keyword evidence="2" id="KW-1185">Reference proteome</keyword>
<protein>
    <submittedName>
        <fullName evidence="1">Glycosyltransferase family 2 protein</fullName>
    </submittedName>
</protein>
<accession>A0A6B2H905</accession>
<evidence type="ECO:0000313" key="2">
    <source>
        <dbReference type="Proteomes" id="UP000478546"/>
    </source>
</evidence>
<dbReference type="InterPro" id="IPR029044">
    <property type="entry name" value="Nucleotide-diphossugar_trans"/>
</dbReference>
<dbReference type="Proteomes" id="UP000478546">
    <property type="component" value="Unassembled WGS sequence"/>
</dbReference>
<organism evidence="1 2">
    <name type="scientific">Pontibacter fetidus</name>
    <dbReference type="NCBI Taxonomy" id="2700082"/>
    <lineage>
        <taxon>Bacteria</taxon>
        <taxon>Pseudomonadati</taxon>
        <taxon>Bacteroidota</taxon>
        <taxon>Cytophagia</taxon>
        <taxon>Cytophagales</taxon>
        <taxon>Hymenobacteraceae</taxon>
        <taxon>Pontibacter</taxon>
    </lineage>
</organism>
<sequence>MKVSGFTFVRNAIKYDYPVVEAITSILPICDEVVVAVGNSEDDTLGLIQRINSPKIRIIQTVWDDTLRQGGRVLAEETNKAFAAISPDSDWAFYIQGDEVVHEQFLPTIKAAMEQYKDDAKVDGLLFNYKHFYGSYDYVGESTRWYRREIRVVRNRNDIYSYQDAQGFRKGNNLKLNVKLIDAFIYHYGWVKDPRAMQGKRESFNRLYHSDEWVEKNIATVEEFDYSGVDALGLFKGTHPAVMQNRINHVNWKFDYDLSYRKFSLKDRIRMFVESITGYRLWEYKNYKII</sequence>
<name>A0A6B2H905_9BACT</name>
<dbReference type="RefSeq" id="WP_162346636.1">
    <property type="nucleotide sequence ID" value="NZ_JAAEAA010000014.1"/>
</dbReference>
<dbReference type="Gene3D" id="3.90.550.10">
    <property type="entry name" value="Spore Coat Polysaccharide Biosynthesis Protein SpsA, Chain A"/>
    <property type="match status" value="1"/>
</dbReference>
<evidence type="ECO:0000313" key="1">
    <source>
        <dbReference type="EMBL" id="NDK56580.1"/>
    </source>
</evidence>
<reference evidence="1 2" key="1">
    <citation type="submission" date="2020-01" db="EMBL/GenBank/DDBJ databases">
        <authorList>
            <person name="Kim M.K."/>
        </authorList>
    </citation>
    <scope>NUCLEOTIDE SEQUENCE [LARGE SCALE GENOMIC DNA]</scope>
    <source>
        <strain evidence="1 2">BT213</strain>
    </source>
</reference>
<comment type="caution">
    <text evidence="1">The sequence shown here is derived from an EMBL/GenBank/DDBJ whole genome shotgun (WGS) entry which is preliminary data.</text>
</comment>
<gene>
    <name evidence="1" type="ORF">GWO68_11675</name>
</gene>
<dbReference type="AlphaFoldDB" id="A0A6B2H905"/>
<dbReference type="EMBL" id="JAAEAA010000014">
    <property type="protein sequence ID" value="NDK56580.1"/>
    <property type="molecule type" value="Genomic_DNA"/>
</dbReference>
<dbReference type="SUPFAM" id="SSF53448">
    <property type="entry name" value="Nucleotide-diphospho-sugar transferases"/>
    <property type="match status" value="1"/>
</dbReference>
<proteinExistence type="predicted"/>
<dbReference type="GO" id="GO:0016740">
    <property type="term" value="F:transferase activity"/>
    <property type="evidence" value="ECO:0007669"/>
    <property type="project" value="UniProtKB-KW"/>
</dbReference>
<keyword evidence="1" id="KW-0808">Transferase</keyword>